<dbReference type="InterPro" id="IPR012337">
    <property type="entry name" value="RNaseH-like_sf"/>
</dbReference>
<proteinExistence type="predicted"/>
<dbReference type="InterPro" id="IPR001584">
    <property type="entry name" value="Integrase_cat-core"/>
</dbReference>
<dbReference type="PROSITE" id="PS50994">
    <property type="entry name" value="INTEGRASE"/>
    <property type="match status" value="1"/>
</dbReference>
<keyword evidence="3" id="KW-1185">Reference proteome</keyword>
<dbReference type="InterPro" id="IPR050951">
    <property type="entry name" value="Retrovirus_Pol_polyprotein"/>
</dbReference>
<accession>A0ABR2U9A3</accession>
<sequence>MNTEELKREILQEAHQSPFSIHPRSVKMYKDLKSLYWWPGMKSTITNFVSRCLNCQRIKAEHLAPTGLLHPIEFPQWKWDRITMNFSIDHPNTPRKHDFVWVIVDRFTKSAHFIHVQTTMSSDVLAKTYINEVIRLHEIPMSIIFDQDPKFTSRFWKSLQKALGTKVHLNIAFHLQSDGQSERVIQVLEDMLRECVIDFEKNWEKSLPLAVFTYNNSYQASI</sequence>
<name>A0ABR2U9A3_9ROSI</name>
<reference evidence="2 3" key="1">
    <citation type="journal article" date="2024" name="G3 (Bethesda)">
        <title>Genome assembly of Hibiscus sabdariffa L. provides insights into metabolisms of medicinal natural products.</title>
        <authorList>
            <person name="Kim T."/>
        </authorList>
    </citation>
    <scope>NUCLEOTIDE SEQUENCE [LARGE SCALE GENOMIC DNA]</scope>
    <source>
        <strain evidence="2">TK-2024</strain>
        <tissue evidence="2">Old leaves</tissue>
    </source>
</reference>
<evidence type="ECO:0000259" key="1">
    <source>
        <dbReference type="PROSITE" id="PS50994"/>
    </source>
</evidence>
<dbReference type="Pfam" id="PF17921">
    <property type="entry name" value="Integrase_H2C2"/>
    <property type="match status" value="1"/>
</dbReference>
<dbReference type="SUPFAM" id="SSF53098">
    <property type="entry name" value="Ribonuclease H-like"/>
    <property type="match status" value="1"/>
</dbReference>
<dbReference type="Gene3D" id="3.30.420.10">
    <property type="entry name" value="Ribonuclease H-like superfamily/Ribonuclease H"/>
    <property type="match status" value="1"/>
</dbReference>
<dbReference type="Proteomes" id="UP001396334">
    <property type="component" value="Unassembled WGS sequence"/>
</dbReference>
<dbReference type="PANTHER" id="PTHR37984:SF5">
    <property type="entry name" value="PROTEIN NYNRIN-LIKE"/>
    <property type="match status" value="1"/>
</dbReference>
<dbReference type="InterPro" id="IPR036397">
    <property type="entry name" value="RNaseH_sf"/>
</dbReference>
<dbReference type="EMBL" id="JBBPBN010000001">
    <property type="protein sequence ID" value="KAK9046103.1"/>
    <property type="molecule type" value="Genomic_DNA"/>
</dbReference>
<feature type="domain" description="Integrase catalytic" evidence="1">
    <location>
        <begin position="67"/>
        <end position="222"/>
    </location>
</feature>
<dbReference type="InterPro" id="IPR041588">
    <property type="entry name" value="Integrase_H2C2"/>
</dbReference>
<gene>
    <name evidence="2" type="ORF">V6N11_052003</name>
</gene>
<comment type="caution">
    <text evidence="2">The sequence shown here is derived from an EMBL/GenBank/DDBJ whole genome shotgun (WGS) entry which is preliminary data.</text>
</comment>
<evidence type="ECO:0000313" key="2">
    <source>
        <dbReference type="EMBL" id="KAK9046103.1"/>
    </source>
</evidence>
<dbReference type="PANTHER" id="PTHR37984">
    <property type="entry name" value="PROTEIN CBG26694"/>
    <property type="match status" value="1"/>
</dbReference>
<protein>
    <recommendedName>
        <fullName evidence="1">Integrase catalytic domain-containing protein</fullName>
    </recommendedName>
</protein>
<evidence type="ECO:0000313" key="3">
    <source>
        <dbReference type="Proteomes" id="UP001396334"/>
    </source>
</evidence>
<dbReference type="Gene3D" id="1.10.340.70">
    <property type="match status" value="1"/>
</dbReference>
<organism evidence="2 3">
    <name type="scientific">Hibiscus sabdariffa</name>
    <name type="common">roselle</name>
    <dbReference type="NCBI Taxonomy" id="183260"/>
    <lineage>
        <taxon>Eukaryota</taxon>
        <taxon>Viridiplantae</taxon>
        <taxon>Streptophyta</taxon>
        <taxon>Embryophyta</taxon>
        <taxon>Tracheophyta</taxon>
        <taxon>Spermatophyta</taxon>
        <taxon>Magnoliopsida</taxon>
        <taxon>eudicotyledons</taxon>
        <taxon>Gunneridae</taxon>
        <taxon>Pentapetalae</taxon>
        <taxon>rosids</taxon>
        <taxon>malvids</taxon>
        <taxon>Malvales</taxon>
        <taxon>Malvaceae</taxon>
        <taxon>Malvoideae</taxon>
        <taxon>Hibiscus</taxon>
    </lineage>
</organism>